<comment type="caution">
    <text evidence="2">The sequence shown here is derived from an EMBL/GenBank/DDBJ whole genome shotgun (WGS) entry which is preliminary data.</text>
</comment>
<dbReference type="PRINTS" id="PR00359">
    <property type="entry name" value="BP450"/>
</dbReference>
<dbReference type="RefSeq" id="WP_203704695.1">
    <property type="nucleotide sequence ID" value="NZ_BAAALU010000009.1"/>
</dbReference>
<keyword evidence="3" id="KW-1185">Reference proteome</keyword>
<reference evidence="2 3" key="1">
    <citation type="submission" date="2021-01" db="EMBL/GenBank/DDBJ databases">
        <title>Whole genome shotgun sequence of Asanoa iriomotensis NBRC 100142.</title>
        <authorList>
            <person name="Komaki H."/>
            <person name="Tamura T."/>
        </authorList>
    </citation>
    <scope>NUCLEOTIDE SEQUENCE [LARGE SCALE GENOMIC DNA]</scope>
    <source>
        <strain evidence="2 3">NBRC 100142</strain>
    </source>
</reference>
<accession>A0ABQ4C7I0</accession>
<name>A0ABQ4C7I0_9ACTN</name>
<dbReference type="InterPro" id="IPR002397">
    <property type="entry name" value="Cyt_P450_B"/>
</dbReference>
<gene>
    <name evidence="2" type="ORF">Air01nite_43650</name>
</gene>
<dbReference type="PANTHER" id="PTHR46696">
    <property type="entry name" value="P450, PUTATIVE (EUROFUNG)-RELATED"/>
    <property type="match status" value="1"/>
</dbReference>
<proteinExistence type="inferred from homology"/>
<evidence type="ECO:0000313" key="2">
    <source>
        <dbReference type="EMBL" id="GIF58270.1"/>
    </source>
</evidence>
<dbReference type="Gene3D" id="1.10.630.10">
    <property type="entry name" value="Cytochrome P450"/>
    <property type="match status" value="1"/>
</dbReference>
<evidence type="ECO:0000313" key="3">
    <source>
        <dbReference type="Proteomes" id="UP000624325"/>
    </source>
</evidence>
<dbReference type="InterPro" id="IPR001128">
    <property type="entry name" value="Cyt_P450"/>
</dbReference>
<evidence type="ECO:0000256" key="1">
    <source>
        <dbReference type="ARBA" id="ARBA00010617"/>
    </source>
</evidence>
<sequence length="385" mass="42151">MAFELTLSDPELLRDPFTGYAHAREQAPVVALVAPGFGTMWAVTRHAEARAMLADHRFALGDDSFQRLDVPAHCLPYLRTMQHMDGDEHARLRRLVTPGFSARRAADLRPRVEAIVDSLLDGLDRAADPDGTVDLLRHFATPLPMEVICELVGVPAEDRPQWHVYGAAVAAGHGKAFANAIPAIIEGARTTVARRRTSPGADVLSQLLEADGLTDAELITFVWHLVLAGQTPTNLIVNAIPTLLDHPDQLTAFRTGQAPGTVEELLRWCGPQLLTIPRQAREDVDLCGERIHKGEPVTAVLAAANRDPRAFTEPDRFDVHRTPNNNLSFAHGAHFCLGAPLARVQTEVALTALFNRHPNLTVAAKTDRIPDPATWRLPSLRVRLA</sequence>
<dbReference type="EMBL" id="BONC01000031">
    <property type="protein sequence ID" value="GIF58270.1"/>
    <property type="molecule type" value="Genomic_DNA"/>
</dbReference>
<protein>
    <submittedName>
        <fullName evidence="2">Cytochrome P450</fullName>
    </submittedName>
</protein>
<comment type="similarity">
    <text evidence="1">Belongs to the cytochrome P450 family.</text>
</comment>
<dbReference type="Pfam" id="PF00067">
    <property type="entry name" value="p450"/>
    <property type="match status" value="1"/>
</dbReference>
<dbReference type="InterPro" id="IPR036396">
    <property type="entry name" value="Cyt_P450_sf"/>
</dbReference>
<organism evidence="2 3">
    <name type="scientific">Asanoa iriomotensis</name>
    <dbReference type="NCBI Taxonomy" id="234613"/>
    <lineage>
        <taxon>Bacteria</taxon>
        <taxon>Bacillati</taxon>
        <taxon>Actinomycetota</taxon>
        <taxon>Actinomycetes</taxon>
        <taxon>Micromonosporales</taxon>
        <taxon>Micromonosporaceae</taxon>
        <taxon>Asanoa</taxon>
    </lineage>
</organism>
<dbReference type="PANTHER" id="PTHR46696:SF1">
    <property type="entry name" value="CYTOCHROME P450 YJIB-RELATED"/>
    <property type="match status" value="1"/>
</dbReference>
<dbReference type="SUPFAM" id="SSF48264">
    <property type="entry name" value="Cytochrome P450"/>
    <property type="match status" value="1"/>
</dbReference>
<dbReference type="Proteomes" id="UP000624325">
    <property type="component" value="Unassembled WGS sequence"/>
</dbReference>